<dbReference type="InterPro" id="IPR036526">
    <property type="entry name" value="C-N_Hydrolase_sf"/>
</dbReference>
<dbReference type="EMBL" id="JBHSBD010000022">
    <property type="protein sequence ID" value="MFC3967615.1"/>
    <property type="molecule type" value="Genomic_DNA"/>
</dbReference>
<accession>A0ABV8E6S7</accession>
<proteinExistence type="predicted"/>
<evidence type="ECO:0008006" key="3">
    <source>
        <dbReference type="Google" id="ProtNLM"/>
    </source>
</evidence>
<organism evidence="1 2">
    <name type="scientific">Rhizobium lemnae</name>
    <dbReference type="NCBI Taxonomy" id="1214924"/>
    <lineage>
        <taxon>Bacteria</taxon>
        <taxon>Pseudomonadati</taxon>
        <taxon>Pseudomonadota</taxon>
        <taxon>Alphaproteobacteria</taxon>
        <taxon>Hyphomicrobiales</taxon>
        <taxon>Rhizobiaceae</taxon>
        <taxon>Rhizobium/Agrobacterium group</taxon>
        <taxon>Rhizobium</taxon>
    </lineage>
</organism>
<evidence type="ECO:0000313" key="2">
    <source>
        <dbReference type="Proteomes" id="UP001595697"/>
    </source>
</evidence>
<comment type="caution">
    <text evidence="1">The sequence shown here is derived from an EMBL/GenBank/DDBJ whole genome shotgun (WGS) entry which is preliminary data.</text>
</comment>
<name>A0ABV8E6S7_9HYPH</name>
<dbReference type="SUPFAM" id="SSF56317">
    <property type="entry name" value="Carbon-nitrogen hydrolase"/>
    <property type="match status" value="1"/>
</dbReference>
<dbReference type="RefSeq" id="WP_247262484.1">
    <property type="nucleotide sequence ID" value="NZ_JALJQZ010000052.1"/>
</dbReference>
<evidence type="ECO:0000313" key="1">
    <source>
        <dbReference type="EMBL" id="MFC3967615.1"/>
    </source>
</evidence>
<reference evidence="2" key="1">
    <citation type="journal article" date="2019" name="Int. J. Syst. Evol. Microbiol.">
        <title>The Global Catalogue of Microorganisms (GCM) 10K type strain sequencing project: providing services to taxonomists for standard genome sequencing and annotation.</title>
        <authorList>
            <consortium name="The Broad Institute Genomics Platform"/>
            <consortium name="The Broad Institute Genome Sequencing Center for Infectious Disease"/>
            <person name="Wu L."/>
            <person name="Ma J."/>
        </authorList>
    </citation>
    <scope>NUCLEOTIDE SEQUENCE [LARGE SCALE GENOMIC DNA]</scope>
    <source>
        <strain evidence="2">TBRC 5781</strain>
    </source>
</reference>
<protein>
    <recommendedName>
        <fullName evidence="3">CN hydrolase domain-containing protein</fullName>
    </recommendedName>
</protein>
<dbReference type="Proteomes" id="UP001595697">
    <property type="component" value="Unassembled WGS sequence"/>
</dbReference>
<keyword evidence="2" id="KW-1185">Reference proteome</keyword>
<sequence length="427" mass="48765">MHKELVSTEWARRVKAILMRDVSDLGDFDAVAKMLVDLHIVMLDAPSRVKTSYDTLKEDELRQWEDLWDRRLINGQPIVIEWGSEREVALGLGSLIRAWDRLLLDCRAHLGPPADAAEWLTNGYYVIPRKTLSPWSDPKRNQGYRNRGLLRHRVIPAAIDDLEVRIVVLPTVEDDEGHPRQRFGAAVFKDFDVDVLQGQTDRFHVTGLNTQNHALDIQRQLESSSEEQCFIIVWPELTMPNTHRTKVRRILKDNLLAEEPRVYPEIVVAGSWHEMENDARYNVSHIFDRFGKLVTTYRKAVAFSDNHHGVEDIELGNEFPIIVTDQAIIAFGVCKDFCTVSRSKNPYHESKVDYVVVPSMGRIPLMQEHKTAANDLRNVTGGRVFVVQQHLPRDDGAAAFVLPPNRAKESDAIPLENGTIWQSFGWA</sequence>
<gene>
    <name evidence="1" type="ORF">ACFOVS_05660</name>
</gene>
<dbReference type="Gene3D" id="3.60.110.10">
    <property type="entry name" value="Carbon-nitrogen hydrolase"/>
    <property type="match status" value="1"/>
</dbReference>